<sequence>MNYCRITLEPLNSQQESALGYSKKGLVSLAGNHDISSHLPFTREQFVHELPVKQKGMSISGFQPKLQLVINNGYFNVVESQGDFILKPSPDEFSQLAENEHATMQVMARLGFDVPPNGLLAFKTQSENDKPEYAFIIKRFDRDQQGNAIHQEQLDAAMNISEKYGKVKDDGEGYVSYEQLADFLVKNINDNVFAKQDIFRRIIYAYLLGNNDMHLRNFGLVHPKNGKSFLAPVYDFVSVAPYPDYFRSDYLALPLLRQEEGGRTLAPGFDSKYGEYTGSDFKLLGMSMALSERLIDNILLKQLDKEKKIVEQTYLTSFMSLKDREAVLNCYRSRLSRLQYYITDE</sequence>
<evidence type="ECO:0000313" key="5">
    <source>
        <dbReference type="EMBL" id="EMJ5135286.1"/>
    </source>
</evidence>
<evidence type="ECO:0000256" key="2">
    <source>
        <dbReference type="ARBA" id="ARBA00022679"/>
    </source>
</evidence>
<evidence type="ECO:0000259" key="4">
    <source>
        <dbReference type="Pfam" id="PF07804"/>
    </source>
</evidence>
<dbReference type="AlphaFoldDB" id="A0AAI9DE43"/>
<dbReference type="PANTHER" id="PTHR37419:SF6">
    <property type="entry name" value="KINASE HI_0665-RELATED"/>
    <property type="match status" value="1"/>
</dbReference>
<keyword evidence="2" id="KW-0808">Transferase</keyword>
<dbReference type="EMBL" id="ABMABF030000010">
    <property type="protein sequence ID" value="EMJ5135286.1"/>
    <property type="molecule type" value="Genomic_DNA"/>
</dbReference>
<evidence type="ECO:0000256" key="1">
    <source>
        <dbReference type="ARBA" id="ARBA00010164"/>
    </source>
</evidence>
<accession>A0AAI9DE43</accession>
<reference evidence="5" key="1">
    <citation type="submission" date="2024-02" db="EMBL/GenBank/DDBJ databases">
        <authorList>
            <consortium name="Clinical and Environmental Microbiology Branch: Whole genome sequencing antimicrobial resistance pathogens in the healthcare setting"/>
        </authorList>
    </citation>
    <scope>NUCLEOTIDE SEQUENCE</scope>
    <source>
        <strain evidence="5">2021GO-0154</strain>
    </source>
</reference>
<dbReference type="Pfam" id="PF07804">
    <property type="entry name" value="HipA_C"/>
    <property type="match status" value="1"/>
</dbReference>
<organism evidence="5">
    <name type="scientific">Providencia stuartii</name>
    <dbReference type="NCBI Taxonomy" id="588"/>
    <lineage>
        <taxon>Bacteria</taxon>
        <taxon>Pseudomonadati</taxon>
        <taxon>Pseudomonadota</taxon>
        <taxon>Gammaproteobacteria</taxon>
        <taxon>Enterobacterales</taxon>
        <taxon>Morganellaceae</taxon>
        <taxon>Providencia</taxon>
    </lineage>
</organism>
<keyword evidence="3" id="KW-0418">Kinase</keyword>
<gene>
    <name evidence="5" type="ORF">RG298_003038</name>
</gene>
<dbReference type="PANTHER" id="PTHR37419">
    <property type="entry name" value="SERINE/THREONINE-PROTEIN KINASE TOXIN HIPA"/>
    <property type="match status" value="1"/>
</dbReference>
<evidence type="ECO:0000256" key="3">
    <source>
        <dbReference type="ARBA" id="ARBA00022777"/>
    </source>
</evidence>
<dbReference type="InterPro" id="IPR012893">
    <property type="entry name" value="HipA-like_C"/>
</dbReference>
<dbReference type="Gene3D" id="1.10.1070.20">
    <property type="match status" value="1"/>
</dbReference>
<proteinExistence type="inferred from homology"/>
<feature type="domain" description="HipA-like C-terminal" evidence="4">
    <location>
        <begin position="57"/>
        <end position="261"/>
    </location>
</feature>
<name>A0AAI9DE43_PROST</name>
<dbReference type="GO" id="GO:0005829">
    <property type="term" value="C:cytosol"/>
    <property type="evidence" value="ECO:0007669"/>
    <property type="project" value="TreeGrafter"/>
</dbReference>
<protein>
    <submittedName>
        <fullName evidence="5">HipA domain-containing protein</fullName>
    </submittedName>
</protein>
<comment type="similarity">
    <text evidence="1">Belongs to the HipA Ser/Thr kinase family.</text>
</comment>
<dbReference type="InterPro" id="IPR052028">
    <property type="entry name" value="HipA_Ser/Thr_kinase"/>
</dbReference>
<comment type="caution">
    <text evidence="5">The sequence shown here is derived from an EMBL/GenBank/DDBJ whole genome shotgun (WGS) entry which is preliminary data.</text>
</comment>
<dbReference type="GO" id="GO:0004674">
    <property type="term" value="F:protein serine/threonine kinase activity"/>
    <property type="evidence" value="ECO:0007669"/>
    <property type="project" value="TreeGrafter"/>
</dbReference>